<reference evidence="7 8" key="1">
    <citation type="submission" date="2017-10" db="EMBL/GenBank/DDBJ databases">
        <title>The draft genome sequence of Williamsia sp. BULT 1.1 isolated from the semi-arid grassland soils from South Africa.</title>
        <authorList>
            <person name="Kabwe M.H."/>
            <person name="Govender N."/>
            <person name="Mutseka Lunga P."/>
            <person name="Vikram S."/>
            <person name="Makhalanyane T.P."/>
        </authorList>
    </citation>
    <scope>NUCLEOTIDE SEQUENCE [LARGE SCALE GENOMIC DNA]</scope>
    <source>
        <strain evidence="7 8">BULT 1.1</strain>
    </source>
</reference>
<comment type="caution">
    <text evidence="7">The sequence shown here is derived from an EMBL/GenBank/DDBJ whole genome shotgun (WGS) entry which is preliminary data.</text>
</comment>
<accession>A0A2G3PN29</accession>
<evidence type="ECO:0000256" key="3">
    <source>
        <dbReference type="ARBA" id="ARBA00022692"/>
    </source>
</evidence>
<feature type="transmembrane region" description="Helical" evidence="6">
    <location>
        <begin position="86"/>
        <end position="103"/>
    </location>
</feature>
<protein>
    <recommendedName>
        <fullName evidence="9">ATP synthase subunit I</fullName>
    </recommendedName>
</protein>
<sequence length="137" mass="14438">MTTSSSDSAPVFPDVPLSLVRPAILSGLLVVVAVAASAYLGHIMFGIWMFVGLALSLANAKLVQLYVQGITAEENPRKRPIAINSALRLALLTIVALVVAFLARPDGLGVMFGLALCQVILVLNTVIPVMKGLRTQS</sequence>
<dbReference type="InterPro" id="IPR005598">
    <property type="entry name" value="ATP_synth_I"/>
</dbReference>
<evidence type="ECO:0000256" key="6">
    <source>
        <dbReference type="SAM" id="Phobius"/>
    </source>
</evidence>
<feature type="transmembrane region" description="Helical" evidence="6">
    <location>
        <begin position="23"/>
        <end position="51"/>
    </location>
</feature>
<proteinExistence type="predicted"/>
<evidence type="ECO:0000313" key="7">
    <source>
        <dbReference type="EMBL" id="PHV67258.1"/>
    </source>
</evidence>
<dbReference type="RefSeq" id="WP_030174327.1">
    <property type="nucleotide sequence ID" value="NZ_JAHVCV010000002.1"/>
</dbReference>
<evidence type="ECO:0008006" key="9">
    <source>
        <dbReference type="Google" id="ProtNLM"/>
    </source>
</evidence>
<keyword evidence="3 6" id="KW-0812">Transmembrane</keyword>
<dbReference type="GO" id="GO:0005886">
    <property type="term" value="C:plasma membrane"/>
    <property type="evidence" value="ECO:0007669"/>
    <property type="project" value="UniProtKB-SubCell"/>
</dbReference>
<evidence type="ECO:0000256" key="1">
    <source>
        <dbReference type="ARBA" id="ARBA00004651"/>
    </source>
</evidence>
<feature type="transmembrane region" description="Helical" evidence="6">
    <location>
        <begin position="109"/>
        <end position="130"/>
    </location>
</feature>
<keyword evidence="2" id="KW-1003">Cell membrane</keyword>
<keyword evidence="5 6" id="KW-0472">Membrane</keyword>
<dbReference type="Pfam" id="PF03899">
    <property type="entry name" value="ATP-synt_I"/>
    <property type="match status" value="1"/>
</dbReference>
<dbReference type="Proteomes" id="UP000225108">
    <property type="component" value="Unassembled WGS sequence"/>
</dbReference>
<dbReference type="EMBL" id="PEBD01000008">
    <property type="protein sequence ID" value="PHV67258.1"/>
    <property type="molecule type" value="Genomic_DNA"/>
</dbReference>
<evidence type="ECO:0000256" key="2">
    <source>
        <dbReference type="ARBA" id="ARBA00022475"/>
    </source>
</evidence>
<name>A0A2G3PN29_WILMA</name>
<dbReference type="AlphaFoldDB" id="A0A2G3PN29"/>
<evidence type="ECO:0000256" key="5">
    <source>
        <dbReference type="ARBA" id="ARBA00023136"/>
    </source>
</evidence>
<gene>
    <name evidence="7" type="ORF">CSW57_13810</name>
</gene>
<keyword evidence="4 6" id="KW-1133">Transmembrane helix</keyword>
<comment type="subcellular location">
    <subcellularLocation>
        <location evidence="1">Cell membrane</location>
        <topology evidence="1">Multi-pass membrane protein</topology>
    </subcellularLocation>
</comment>
<organism evidence="7 8">
    <name type="scientific">Williamsia marianensis</name>
    <dbReference type="NCBI Taxonomy" id="85044"/>
    <lineage>
        <taxon>Bacteria</taxon>
        <taxon>Bacillati</taxon>
        <taxon>Actinomycetota</taxon>
        <taxon>Actinomycetes</taxon>
        <taxon>Mycobacteriales</taxon>
        <taxon>Nocardiaceae</taxon>
        <taxon>Williamsia</taxon>
    </lineage>
</organism>
<evidence type="ECO:0000256" key="4">
    <source>
        <dbReference type="ARBA" id="ARBA00022989"/>
    </source>
</evidence>
<evidence type="ECO:0000313" key="8">
    <source>
        <dbReference type="Proteomes" id="UP000225108"/>
    </source>
</evidence>